<evidence type="ECO:0000256" key="1">
    <source>
        <dbReference type="SAM" id="SignalP"/>
    </source>
</evidence>
<name>A0A5E4DBN8_MARMO</name>
<comment type="caution">
    <text evidence="2">The sequence shown here is derived from an EMBL/GenBank/DDBJ whole genome shotgun (WGS) entry which is preliminary data.</text>
</comment>
<keyword evidence="3" id="KW-1185">Reference proteome</keyword>
<evidence type="ECO:0008006" key="4">
    <source>
        <dbReference type="Google" id="ProtNLM"/>
    </source>
</evidence>
<feature type="non-terminal residue" evidence="2">
    <location>
        <position position="1"/>
    </location>
</feature>
<protein>
    <recommendedName>
        <fullName evidence="4">Ig-like domain-containing protein</fullName>
    </recommendedName>
</protein>
<feature type="signal peptide" evidence="1">
    <location>
        <begin position="1"/>
        <end position="29"/>
    </location>
</feature>
<organism evidence="2 3">
    <name type="scientific">Marmota monax</name>
    <name type="common">Woodchuck</name>
    <dbReference type="NCBI Taxonomy" id="9995"/>
    <lineage>
        <taxon>Eukaryota</taxon>
        <taxon>Metazoa</taxon>
        <taxon>Chordata</taxon>
        <taxon>Craniata</taxon>
        <taxon>Vertebrata</taxon>
        <taxon>Euteleostomi</taxon>
        <taxon>Mammalia</taxon>
        <taxon>Eutheria</taxon>
        <taxon>Euarchontoglires</taxon>
        <taxon>Glires</taxon>
        <taxon>Rodentia</taxon>
        <taxon>Sciuromorpha</taxon>
        <taxon>Sciuridae</taxon>
        <taxon>Xerinae</taxon>
        <taxon>Marmotini</taxon>
        <taxon>Marmota</taxon>
    </lineage>
</organism>
<evidence type="ECO:0000313" key="3">
    <source>
        <dbReference type="Proteomes" id="UP000335636"/>
    </source>
</evidence>
<gene>
    <name evidence="2" type="ORF">MONAX_5E036591</name>
</gene>
<dbReference type="EMBL" id="CABDUW010004755">
    <property type="protein sequence ID" value="VTJ90611.1"/>
    <property type="molecule type" value="Genomic_DNA"/>
</dbReference>
<dbReference type="AlphaFoldDB" id="A0A5E4DBN8"/>
<reference evidence="2" key="1">
    <citation type="submission" date="2019-04" db="EMBL/GenBank/DDBJ databases">
        <authorList>
            <person name="Alioto T."/>
            <person name="Alioto T."/>
        </authorList>
    </citation>
    <scope>NUCLEOTIDE SEQUENCE [LARGE SCALE GENOMIC DNA]</scope>
</reference>
<keyword evidence="1" id="KW-0732">Signal</keyword>
<proteinExistence type="predicted"/>
<dbReference type="Proteomes" id="UP000335636">
    <property type="component" value="Unassembled WGS sequence"/>
</dbReference>
<feature type="chain" id="PRO_5023132529" description="Ig-like domain-containing protein" evidence="1">
    <location>
        <begin position="30"/>
        <end position="78"/>
    </location>
</feature>
<sequence length="78" mass="8302">DSSAQLLKMRLPAQLLGLLLLWIPGEDRGDEDGKGGGGELTASYMIQWGHSDDPESCLSVTPGEPASITCRSSHASYQ</sequence>
<evidence type="ECO:0000313" key="2">
    <source>
        <dbReference type="EMBL" id="VTJ90611.1"/>
    </source>
</evidence>
<accession>A0A5E4DBN8</accession>